<dbReference type="Proteomes" id="UP000053447">
    <property type="component" value="Unassembled WGS sequence"/>
</dbReference>
<dbReference type="SUPFAM" id="SSF50998">
    <property type="entry name" value="Quinoprotein alcohol dehydrogenase-like"/>
    <property type="match status" value="1"/>
</dbReference>
<dbReference type="InterPro" id="IPR001680">
    <property type="entry name" value="WD40_rpt"/>
</dbReference>
<dbReference type="InterPro" id="IPR015943">
    <property type="entry name" value="WD40/YVTN_repeat-like_dom_sf"/>
</dbReference>
<gene>
    <name evidence="2" type="ORF">T551_00545</name>
</gene>
<accession>A0A0W4ZVR1</accession>
<dbReference type="SUPFAM" id="SSF117289">
    <property type="entry name" value="Nucleoporin domain"/>
    <property type="match status" value="1"/>
</dbReference>
<dbReference type="STRING" id="1408657.A0A0W4ZVR1"/>
<evidence type="ECO:0000313" key="2">
    <source>
        <dbReference type="EMBL" id="KTW32455.1"/>
    </source>
</evidence>
<dbReference type="AlphaFoldDB" id="A0A0W4ZVR1"/>
<feature type="region of interest" description="Disordered" evidence="1">
    <location>
        <begin position="860"/>
        <end position="881"/>
    </location>
</feature>
<evidence type="ECO:0000313" key="3">
    <source>
        <dbReference type="Proteomes" id="UP000053447"/>
    </source>
</evidence>
<dbReference type="InterPro" id="IPR052779">
    <property type="entry name" value="WDR62"/>
</dbReference>
<dbReference type="VEuPathDB" id="FungiDB:T551_00545"/>
<organism evidence="2 3">
    <name type="scientific">Pneumocystis jirovecii (strain RU7)</name>
    <name type="common">Human pneumocystis pneumonia agent</name>
    <dbReference type="NCBI Taxonomy" id="1408657"/>
    <lineage>
        <taxon>Eukaryota</taxon>
        <taxon>Fungi</taxon>
        <taxon>Dikarya</taxon>
        <taxon>Ascomycota</taxon>
        <taxon>Taphrinomycotina</taxon>
        <taxon>Pneumocystomycetes</taxon>
        <taxon>Pneumocystaceae</taxon>
        <taxon>Pneumocystis</taxon>
    </lineage>
</organism>
<evidence type="ECO:0000256" key="1">
    <source>
        <dbReference type="SAM" id="MobiDB-lite"/>
    </source>
</evidence>
<dbReference type="GeneID" id="28939066"/>
<dbReference type="EMBL" id="LFWA01000002">
    <property type="protein sequence ID" value="KTW32455.1"/>
    <property type="molecule type" value="Genomic_DNA"/>
</dbReference>
<dbReference type="PANTHER" id="PTHR45589:SF1">
    <property type="entry name" value="WD REPEAT DOMAIN 62, ISOFORM G"/>
    <property type="match status" value="1"/>
</dbReference>
<dbReference type="eggNOG" id="KOG1408">
    <property type="taxonomic scope" value="Eukaryota"/>
</dbReference>
<protein>
    <submittedName>
        <fullName evidence="2">Uncharacterized protein</fullName>
    </submittedName>
</protein>
<dbReference type="Pfam" id="PF00400">
    <property type="entry name" value="WD40"/>
    <property type="match status" value="3"/>
</dbReference>
<comment type="caution">
    <text evidence="2">The sequence shown here is derived from an EMBL/GenBank/DDBJ whole genome shotgun (WGS) entry which is preliminary data.</text>
</comment>
<keyword evidence="3" id="KW-1185">Reference proteome</keyword>
<dbReference type="RefSeq" id="XP_018231147.1">
    <property type="nucleotide sequence ID" value="XM_018372811.1"/>
</dbReference>
<sequence>MDIIHKSLTGASFQSKSNNISGSISLFRENKRTSLSSIDKVSLSLVSIPSGSSTSSPASFDIHKPSSTLLYPAGAVAVLHRINKSEAAKRFFCIPPSSTLDGGIATGSSFLSCRNTISRDNVDMITCHESSGNSPRFLYDKYYGYCMRDELESQSKVRERVKALSCTTISPDGKYIAVGESGKSPRILLYSTTSEESCLPIAISGHTFGIKCLSFSFDSKYLASVGFLHDATINVWLINDKSNCIRRLSNNKVTSLVRDISWMGMIVVTCGLRHVKLWKWDEEDANKPSNIGRTSVLEGKNIILGTMSDADFMSIRSFGKESVILCSSKGEICIVFEGERSIKRVFNTGYEISCIDINDMDNLLWVAGKHSQIEAYNISELVDKNNFNEGFKKEVVKSFKHMTPSPAILAIACDYSGHLVTVDSIHSICIIDINDESKNQIIGGNSVKLMGVKNLHENSLNAILMTWSLNGTVSFWDENVSCISTVNILIEQPENMSDETIRNELKVVEYNYNNQEVVIGDAYGMLKTINLQSQKELWRQMAHDGEITCIDSGILNEQNVMISSGRDRTIQVWCQDTSSQNWILEQTLDDHNSCINKACFHKKCQMLISCSADRTVIIRQLHEEARNCRLRYLSVKVISLRSSALDFAFISEDSSRFFVSTLDRQLMQCDIQGQIIGSYKTSEELRETVFLDRIVISDPIVSNSDSTKKTTLEQRFIAGLGNDKAIRIYDLLSCSFVAKNYIHTDGLTGITWIRHNQSDNKLKLVSTGLDVFAVWELSVNEVQKLTTTHAICVNLGSPIRKIIPKNITSHLSSSRLKDVPIHSKKIWGTASGLSICSIKNDSDCLNSKRKARIGRNIVDQLEDSKRRSSSPVRTSNKKPEEVCCPRRLSDHNTSFVNSTYISNEKYEITKDSSGFVNSTHISSEKYEISKDNSKEIHDDESILLDEINLLIDKLKQIHCDMKNIKKKDTQKRSMLFYTLENQLILMLNDLREQVPSVEIQNSRDLLEKYSAELIALVRDKISDKIGNSC</sequence>
<dbReference type="SMART" id="SM00320">
    <property type="entry name" value="WD40"/>
    <property type="match status" value="8"/>
</dbReference>
<dbReference type="InterPro" id="IPR011047">
    <property type="entry name" value="Quinoprotein_ADH-like_sf"/>
</dbReference>
<dbReference type="PANTHER" id="PTHR45589">
    <property type="entry name" value="WD REPEAT DOMAIN 62, ISOFORM G"/>
    <property type="match status" value="1"/>
</dbReference>
<name>A0A0W4ZVR1_PNEJ7</name>
<dbReference type="OrthoDB" id="6252103at2759"/>
<proteinExistence type="predicted"/>
<dbReference type="Gene3D" id="2.130.10.10">
    <property type="entry name" value="YVTN repeat-like/Quinoprotein amine dehydrogenase"/>
    <property type="match status" value="2"/>
</dbReference>
<reference evidence="3" key="1">
    <citation type="journal article" date="2016" name="Nat. Commun.">
        <title>Genome analysis of three Pneumocystis species reveals adaptation mechanisms to life exclusively in mammalian hosts.</title>
        <authorList>
            <person name="Ma L."/>
            <person name="Chen Z."/>
            <person name="Huang D.W."/>
            <person name="Kutty G."/>
            <person name="Ishihara M."/>
            <person name="Wang H."/>
            <person name="Abouelleil A."/>
            <person name="Bishop L."/>
            <person name="Davey E."/>
            <person name="Deng R."/>
            <person name="Deng X."/>
            <person name="Fan L."/>
            <person name="Fantoni G."/>
            <person name="Fitzgerald M."/>
            <person name="Gogineni E."/>
            <person name="Goldberg J.M."/>
            <person name="Handley G."/>
            <person name="Hu X."/>
            <person name="Huber C."/>
            <person name="Jiao X."/>
            <person name="Jones K."/>
            <person name="Levin J.Z."/>
            <person name="Liu Y."/>
            <person name="Macdonald P."/>
            <person name="Melnikov A."/>
            <person name="Raley C."/>
            <person name="Sassi M."/>
            <person name="Sherman B.T."/>
            <person name="Song X."/>
            <person name="Sykes S."/>
            <person name="Tran B."/>
            <person name="Walsh L."/>
            <person name="Xia Y."/>
            <person name="Yang J."/>
            <person name="Young S."/>
            <person name="Zeng Q."/>
            <person name="Zheng X."/>
            <person name="Stephens R."/>
            <person name="Nusbaum C."/>
            <person name="Birren B.W."/>
            <person name="Azadi P."/>
            <person name="Lempicki R.A."/>
            <person name="Cuomo C.A."/>
            <person name="Kovacs J.A."/>
        </authorList>
    </citation>
    <scope>NUCLEOTIDE SEQUENCE [LARGE SCALE GENOMIC DNA]</scope>
    <source>
        <strain evidence="3">RU7</strain>
    </source>
</reference>